<keyword evidence="2" id="KW-1133">Transmembrane helix</keyword>
<feature type="compositionally biased region" description="Pro residues" evidence="1">
    <location>
        <begin position="1"/>
        <end position="10"/>
    </location>
</feature>
<feature type="compositionally biased region" description="Polar residues" evidence="1">
    <location>
        <begin position="662"/>
        <end position="677"/>
    </location>
</feature>
<evidence type="ECO:0000313" key="3">
    <source>
        <dbReference type="EMBL" id="KAK4638761.1"/>
    </source>
</evidence>
<evidence type="ECO:0008006" key="5">
    <source>
        <dbReference type="Google" id="ProtNLM"/>
    </source>
</evidence>
<feature type="compositionally biased region" description="Low complexity" evidence="1">
    <location>
        <begin position="15"/>
        <end position="28"/>
    </location>
</feature>
<dbReference type="GeneID" id="87901527"/>
<evidence type="ECO:0000256" key="2">
    <source>
        <dbReference type="SAM" id="Phobius"/>
    </source>
</evidence>
<dbReference type="Proteomes" id="UP001322138">
    <property type="component" value="Unassembled WGS sequence"/>
</dbReference>
<dbReference type="EMBL" id="JAFFGZ010000009">
    <property type="protein sequence ID" value="KAK4638761.1"/>
    <property type="molecule type" value="Genomic_DNA"/>
</dbReference>
<evidence type="ECO:0000256" key="1">
    <source>
        <dbReference type="SAM" id="MobiDB-lite"/>
    </source>
</evidence>
<feature type="transmembrane region" description="Helical" evidence="2">
    <location>
        <begin position="796"/>
        <end position="819"/>
    </location>
</feature>
<reference evidence="3 4" key="1">
    <citation type="journal article" date="2023" name="bioRxiv">
        <title>High-quality genome assemblies of four members of thePodospora anserinaspecies complex.</title>
        <authorList>
            <person name="Ament-Velasquez S.L."/>
            <person name="Vogan A.A."/>
            <person name="Wallerman O."/>
            <person name="Hartmann F."/>
            <person name="Gautier V."/>
            <person name="Silar P."/>
            <person name="Giraud T."/>
            <person name="Johannesson H."/>
        </authorList>
    </citation>
    <scope>NUCLEOTIDE SEQUENCE [LARGE SCALE GENOMIC DNA]</scope>
    <source>
        <strain evidence="3 4">CBS 112042</strain>
    </source>
</reference>
<comment type="caution">
    <text evidence="3">The sequence shown here is derived from an EMBL/GenBank/DDBJ whole genome shotgun (WGS) entry which is preliminary data.</text>
</comment>
<dbReference type="RefSeq" id="XP_062727737.1">
    <property type="nucleotide sequence ID" value="XM_062882045.1"/>
</dbReference>
<feature type="transmembrane region" description="Helical" evidence="2">
    <location>
        <begin position="770"/>
        <end position="790"/>
    </location>
</feature>
<accession>A0ABR0F4Q2</accession>
<feature type="region of interest" description="Disordered" evidence="1">
    <location>
        <begin position="633"/>
        <end position="677"/>
    </location>
</feature>
<evidence type="ECO:0000313" key="4">
    <source>
        <dbReference type="Proteomes" id="UP001322138"/>
    </source>
</evidence>
<protein>
    <recommendedName>
        <fullName evidence="5">Heterokaryon incompatibility domain-containing protein</fullName>
    </recommendedName>
</protein>
<keyword evidence="2" id="KW-0472">Membrane</keyword>
<gene>
    <name evidence="3" type="ORF">QC761_704710</name>
</gene>
<feature type="region of interest" description="Disordered" evidence="1">
    <location>
        <begin position="706"/>
        <end position="725"/>
    </location>
</feature>
<sequence length="990" mass="111831">MASPRPPPRPIVKRTVQSKTQVSTTKSSAAPYRAAPHRADTPSASTSIHLCRWTQADINCTIQHPIRCSNREQSPSGPPLGPVPCLSLVKMTPTHKYTQLTRHKSRDVFGRTYSDVYSDCTISYNSGRFIKLKVQATDDVRNGKGGSTWKRKQIKNVGPTPLKVSNWVFGHVDDVNKPIKEYSSGDIAQLIGRTLAITPLMLFLNFAVRLGGGEVRNGGNYDAVPYRYFGRPKTSRNPLDNSIHQGEIQFQKTVTERPAIFAAPPSEKTPRAVSERTERILLPRRLCWLDTKPQVVVQDGEEYQAYQSTDVKQWMKQNAKHCPEYLFVAWRVSQLETENPQDKEALHELARRATKEAGLSCYWISDNCFTAPEEELSLDVWRMSDIVRGSSGMAIALGRLPDEDTSADMNSDKDPCYTLLSSWSQSIWTFPELLLSKGSTITCYYFSDHEEEPSAKASDPFRDSSASPYGTIRKQIIPKNQFAARCLETSRDRYQVRRLIDHYSGNLKLSDLELTTVALECFSSRQAGTQYLPGGYSYALMGLLGRRPSVHRSDSAFLAFARLSLENYNNRLFERMLCLLQHEEQVWYDTTDVYGARLWDIEPSVQVAGIGVYNKQEAEMDAVNEREFDQEFFHRDDDGVTSEKVLPPSPLSHSKRQYPPSVASQPRTHLASRSQVSFQSQAPLSPPTWISHPAYNSSLQKSWSPTVTEMTELPSPSTQQQKPKYSHAQLNPETDTIILDGCLAATVHWSEFCTPLTTSYPALFRRILKWLLRANIIPLIVGTILALLPSPPVSGFGAFILAYSLSILVASPFIIRILYGGKFWGVQPFFFGFEGYMPIGEIERKIWGADMGRLKWSWYASSPLAVHKIEEEGRYIVSEDPTVVEETRRMVEEAKNAGPGDLRVFTLVDTYSMTATLFQARRPPQALLICGSEGGMQRALGCSFEWTTQTFYKETVLRLETRVLDKMDRIRRVRLGLKRGHMEATHRASF</sequence>
<organism evidence="3 4">
    <name type="scientific">Podospora bellae-mahoneyi</name>
    <dbReference type="NCBI Taxonomy" id="2093777"/>
    <lineage>
        <taxon>Eukaryota</taxon>
        <taxon>Fungi</taxon>
        <taxon>Dikarya</taxon>
        <taxon>Ascomycota</taxon>
        <taxon>Pezizomycotina</taxon>
        <taxon>Sordariomycetes</taxon>
        <taxon>Sordariomycetidae</taxon>
        <taxon>Sordariales</taxon>
        <taxon>Podosporaceae</taxon>
        <taxon>Podospora</taxon>
    </lineage>
</organism>
<feature type="region of interest" description="Disordered" evidence="1">
    <location>
        <begin position="1"/>
        <end position="43"/>
    </location>
</feature>
<name>A0ABR0F4Q2_9PEZI</name>
<keyword evidence="4" id="KW-1185">Reference proteome</keyword>
<keyword evidence="2" id="KW-0812">Transmembrane</keyword>
<proteinExistence type="predicted"/>